<sequence length="456" mass="52497">MILFVSDLLVILRTYGFINAGIVTEILDGEVVISAKMESFEQFDLKTYRENGKILYYFRKGGLISFFRRRPVYHALLPHITFTGKCLNPLWVNNEGRSVIAWYMDGKKKKLLVGLDVVEEIIRHRQGNPYSIRQTDTNNPDGIDIERPYYLFNEQLVQGFYMERWADNLGVFISEEFSRISNCPLVEPLPDGAKGLLCLTGDDDQAELKKYEKQLKIIKGMPITYMLLPGTRHTSETISKMSPNVEFGLHPDALENPKNYDNICKEQAEYIRKLTMKPIRTVRNHCVLNNGYLGHLKAWEENGLKLDVNYPGGDGKMLNASLMPMKVRNLDGTWSDHYSLLSLFGDGMKYAFNLRIGTIIKKIREAVSKVENNFPGVLVFNFHPQNIDGTKRLHREVLSISKRNGWLAFGLESYLQWLDALEGLEMTKEGSFTAHEIKGCVLRYPCERGWRRERFS</sequence>
<dbReference type="EMBL" id="LNQR01000031">
    <property type="protein sequence ID" value="KWT91560.1"/>
    <property type="molecule type" value="Genomic_DNA"/>
</dbReference>
<name>A0ABR5SHJ6_9BACT</name>
<dbReference type="InterPro" id="IPR054492">
    <property type="entry name" value="WbmS-like"/>
</dbReference>
<protein>
    <submittedName>
        <fullName evidence="1">Uncharacterized protein</fullName>
    </submittedName>
</protein>
<comment type="caution">
    <text evidence="1">The sequence shown here is derived from an EMBL/GenBank/DDBJ whole genome shotgun (WGS) entry which is preliminary data.</text>
</comment>
<evidence type="ECO:0000313" key="1">
    <source>
        <dbReference type="EMBL" id="KWT91560.1"/>
    </source>
</evidence>
<dbReference type="Proteomes" id="UP000060487">
    <property type="component" value="Unassembled WGS sequence"/>
</dbReference>
<evidence type="ECO:0000313" key="2">
    <source>
        <dbReference type="Proteomes" id="UP000060487"/>
    </source>
</evidence>
<accession>A0ABR5SHJ6</accession>
<gene>
    <name evidence="1" type="ORF">ASN18_0841</name>
</gene>
<organism evidence="1 2">
    <name type="scientific">Candidatus Magnetominusculus xianensis</name>
    <dbReference type="NCBI Taxonomy" id="1748249"/>
    <lineage>
        <taxon>Bacteria</taxon>
        <taxon>Pseudomonadati</taxon>
        <taxon>Nitrospirota</taxon>
        <taxon>Nitrospiria</taxon>
        <taxon>Nitrospirales</taxon>
        <taxon>Nitrospiraceae</taxon>
        <taxon>Candidatus Magnetominusculus</taxon>
    </lineage>
</organism>
<dbReference type="Pfam" id="PF22537">
    <property type="entry name" value="WbmS-like"/>
    <property type="match status" value="1"/>
</dbReference>
<keyword evidence="2" id="KW-1185">Reference proteome</keyword>
<proteinExistence type="predicted"/>
<reference evidence="1 2" key="1">
    <citation type="submission" date="2015-11" db="EMBL/GenBank/DDBJ databases">
        <authorList>
            <person name="Lin W."/>
        </authorList>
    </citation>
    <scope>NUCLEOTIDE SEQUENCE [LARGE SCALE GENOMIC DNA]</scope>
    <source>
        <strain evidence="1 2">HCH-1</strain>
    </source>
</reference>
<dbReference type="Gene3D" id="3.20.20.370">
    <property type="entry name" value="Glycoside hydrolase/deacetylase"/>
    <property type="match status" value="1"/>
</dbReference>
<dbReference type="RefSeq" id="WP_085051365.1">
    <property type="nucleotide sequence ID" value="NZ_LNQR01000031.1"/>
</dbReference>